<evidence type="ECO:0000313" key="9">
    <source>
        <dbReference type="Proteomes" id="UP000803884"/>
    </source>
</evidence>
<dbReference type="InterPro" id="IPR050925">
    <property type="entry name" value="Rhomboid_protease_S54"/>
</dbReference>
<dbReference type="SUPFAM" id="SSF144091">
    <property type="entry name" value="Rhomboid-like"/>
    <property type="match status" value="1"/>
</dbReference>
<sequence>MDCTSIQHQHATTAWRKFRVIIHTRAPAYQPSPTTALVALGLFNIPATAAYYITKVLATRHALESWPSSWNARWIAHYFPDKTASLRTDHVSSHVREALQRLTSTLALSPLTLSRKRYWTLLTANFTQFNLAHFVGNMLALNAVAPACARVPGMSAAHVFGLALSTSLTTSAHALYRLHGEWGWKMCGFSAVLCALTSVAALGAPNDAPDDGPGRALEEAQSAWMVAGMQLVSDLVAVLGATRGGGAVGARGGKTESVDFKAHLVGWACGAVYYVIFLWGKDGIGVSRGEVSGQQGEDVGEVGWTGRVEGSVRESEDWEEIASKLGYDDSVGET</sequence>
<dbReference type="AlphaFoldDB" id="A0AB34KIN1"/>
<dbReference type="PANTHER" id="PTHR43731">
    <property type="entry name" value="RHOMBOID PROTEASE"/>
    <property type="match status" value="1"/>
</dbReference>
<feature type="domain" description="Peptidase S54 rhomboid" evidence="7">
    <location>
        <begin position="116"/>
        <end position="278"/>
    </location>
</feature>
<accession>A0AB34KIN1</accession>
<comment type="similarity">
    <text evidence="2">Belongs to the peptidase S54 family.</text>
</comment>
<evidence type="ECO:0000256" key="5">
    <source>
        <dbReference type="ARBA" id="ARBA00022989"/>
    </source>
</evidence>
<dbReference type="GeneID" id="96007575"/>
<dbReference type="PANTHER" id="PTHR43731:SF14">
    <property type="entry name" value="PRESENILIN-ASSOCIATED RHOMBOID-LIKE PROTEIN, MITOCHONDRIAL"/>
    <property type="match status" value="1"/>
</dbReference>
<dbReference type="Gene3D" id="1.20.1540.10">
    <property type="entry name" value="Rhomboid-like"/>
    <property type="match status" value="1"/>
</dbReference>
<dbReference type="GO" id="GO:0016020">
    <property type="term" value="C:membrane"/>
    <property type="evidence" value="ECO:0007669"/>
    <property type="project" value="UniProtKB-SubCell"/>
</dbReference>
<name>A0AB34KIN1_9PEZI</name>
<evidence type="ECO:0000256" key="2">
    <source>
        <dbReference type="ARBA" id="ARBA00009045"/>
    </source>
</evidence>
<dbReference type="InterPro" id="IPR035952">
    <property type="entry name" value="Rhomboid-like_sf"/>
</dbReference>
<reference evidence="8 9" key="1">
    <citation type="journal article" date="2020" name="Microbiol. Resour. Announc.">
        <title>Draft Genome Sequence of a Cladosporium Species Isolated from the Mesophotic Ascidian Didemnum maculosum.</title>
        <authorList>
            <person name="Gioti A."/>
            <person name="Siaperas R."/>
            <person name="Nikolaivits E."/>
            <person name="Le Goff G."/>
            <person name="Ouazzani J."/>
            <person name="Kotoulas G."/>
            <person name="Topakas E."/>
        </authorList>
    </citation>
    <scope>NUCLEOTIDE SEQUENCE [LARGE SCALE GENOMIC DNA]</scope>
    <source>
        <strain evidence="8 9">TM138-S3</strain>
    </source>
</reference>
<proteinExistence type="inferred from homology"/>
<protein>
    <recommendedName>
        <fullName evidence="7">Peptidase S54 rhomboid domain-containing protein</fullName>
    </recommendedName>
</protein>
<dbReference type="EMBL" id="JAAQHG020000022">
    <property type="protein sequence ID" value="KAL1584963.1"/>
    <property type="molecule type" value="Genomic_DNA"/>
</dbReference>
<evidence type="ECO:0000256" key="4">
    <source>
        <dbReference type="ARBA" id="ARBA00022801"/>
    </source>
</evidence>
<evidence type="ECO:0000313" key="8">
    <source>
        <dbReference type="EMBL" id="KAL1584963.1"/>
    </source>
</evidence>
<keyword evidence="3" id="KW-0812">Transmembrane</keyword>
<dbReference type="GO" id="GO:0004252">
    <property type="term" value="F:serine-type endopeptidase activity"/>
    <property type="evidence" value="ECO:0007669"/>
    <property type="project" value="InterPro"/>
</dbReference>
<keyword evidence="4" id="KW-0378">Hydrolase</keyword>
<organism evidence="8 9">
    <name type="scientific">Cladosporium halotolerans</name>
    <dbReference type="NCBI Taxonomy" id="1052096"/>
    <lineage>
        <taxon>Eukaryota</taxon>
        <taxon>Fungi</taxon>
        <taxon>Dikarya</taxon>
        <taxon>Ascomycota</taxon>
        <taxon>Pezizomycotina</taxon>
        <taxon>Dothideomycetes</taxon>
        <taxon>Dothideomycetidae</taxon>
        <taxon>Cladosporiales</taxon>
        <taxon>Cladosporiaceae</taxon>
        <taxon>Cladosporium</taxon>
    </lineage>
</organism>
<comment type="caution">
    <text evidence="8">The sequence shown here is derived from an EMBL/GenBank/DDBJ whole genome shotgun (WGS) entry which is preliminary data.</text>
</comment>
<dbReference type="InterPro" id="IPR022764">
    <property type="entry name" value="Peptidase_S54_rhomboid_dom"/>
</dbReference>
<gene>
    <name evidence="8" type="ORF">WHR41_06132</name>
</gene>
<keyword evidence="9" id="KW-1185">Reference proteome</keyword>
<comment type="subcellular location">
    <subcellularLocation>
        <location evidence="1">Membrane</location>
        <topology evidence="1">Multi-pass membrane protein</topology>
    </subcellularLocation>
</comment>
<dbReference type="RefSeq" id="XP_069228069.1">
    <property type="nucleotide sequence ID" value="XM_069374737.1"/>
</dbReference>
<evidence type="ECO:0000256" key="6">
    <source>
        <dbReference type="ARBA" id="ARBA00023136"/>
    </source>
</evidence>
<keyword evidence="5" id="KW-1133">Transmembrane helix</keyword>
<evidence type="ECO:0000259" key="7">
    <source>
        <dbReference type="Pfam" id="PF01694"/>
    </source>
</evidence>
<keyword evidence="6" id="KW-0472">Membrane</keyword>
<dbReference type="Pfam" id="PF01694">
    <property type="entry name" value="Rhomboid"/>
    <property type="match status" value="1"/>
</dbReference>
<evidence type="ECO:0000256" key="3">
    <source>
        <dbReference type="ARBA" id="ARBA00022692"/>
    </source>
</evidence>
<dbReference type="Proteomes" id="UP000803884">
    <property type="component" value="Unassembled WGS sequence"/>
</dbReference>
<evidence type="ECO:0000256" key="1">
    <source>
        <dbReference type="ARBA" id="ARBA00004141"/>
    </source>
</evidence>